<dbReference type="Gene3D" id="3.30.230.10">
    <property type="match status" value="1"/>
</dbReference>
<dbReference type="InterPro" id="IPR020568">
    <property type="entry name" value="Ribosomal_Su5_D2-typ_SF"/>
</dbReference>
<dbReference type="GO" id="GO:0042781">
    <property type="term" value="F:3'-tRNA processing endoribonuclease activity"/>
    <property type="evidence" value="ECO:0007669"/>
    <property type="project" value="TreeGrafter"/>
</dbReference>
<dbReference type="AlphaFoldDB" id="A0A377J717"/>
<dbReference type="PROSITE" id="PS00648">
    <property type="entry name" value="RIBONUCLEASE_P"/>
    <property type="match status" value="1"/>
</dbReference>
<evidence type="ECO:0000313" key="10">
    <source>
        <dbReference type="Proteomes" id="UP000254841"/>
    </source>
</evidence>
<evidence type="ECO:0000256" key="1">
    <source>
        <dbReference type="ARBA" id="ARBA00002663"/>
    </source>
</evidence>
<evidence type="ECO:0000256" key="5">
    <source>
        <dbReference type="ARBA" id="ARBA00022801"/>
    </source>
</evidence>
<dbReference type="InterPro" id="IPR014721">
    <property type="entry name" value="Ribsml_uS5_D2-typ_fold_subgr"/>
</dbReference>
<comment type="similarity">
    <text evidence="7">Belongs to the RnpA family.</text>
</comment>
<comment type="subunit">
    <text evidence="7">Consists of a catalytic RNA component (M1 or rnpB) and a protein subunit.</text>
</comment>
<dbReference type="GO" id="GO:0030677">
    <property type="term" value="C:ribonuclease P complex"/>
    <property type="evidence" value="ECO:0007669"/>
    <property type="project" value="TreeGrafter"/>
</dbReference>
<evidence type="ECO:0000256" key="6">
    <source>
        <dbReference type="ARBA" id="ARBA00022884"/>
    </source>
</evidence>
<proteinExistence type="inferred from homology"/>
<gene>
    <name evidence="7 9" type="primary">rnpA</name>
    <name evidence="9" type="ORF">NCTC12410_01425</name>
</gene>
<dbReference type="Proteomes" id="UP000254841">
    <property type="component" value="Unassembled WGS sequence"/>
</dbReference>
<dbReference type="InterPro" id="IPR000100">
    <property type="entry name" value="RNase_P"/>
</dbReference>
<keyword evidence="3 7" id="KW-0540">Nuclease</keyword>
<dbReference type="RefSeq" id="WP_115011819.1">
    <property type="nucleotide sequence ID" value="NZ_UGHV01000001.1"/>
</dbReference>
<dbReference type="EC" id="3.1.26.5" evidence="7 8"/>
<dbReference type="NCBIfam" id="TIGR00188">
    <property type="entry name" value="rnpA"/>
    <property type="match status" value="1"/>
</dbReference>
<dbReference type="EMBL" id="UGHV01000001">
    <property type="protein sequence ID" value="STO97593.1"/>
    <property type="molecule type" value="Genomic_DNA"/>
</dbReference>
<keyword evidence="4 7" id="KW-0255">Endonuclease</keyword>
<keyword evidence="2 7" id="KW-0819">tRNA processing</keyword>
<dbReference type="HAMAP" id="MF_00227">
    <property type="entry name" value="RNase_P"/>
    <property type="match status" value="1"/>
</dbReference>
<dbReference type="GO" id="GO:0004526">
    <property type="term" value="F:ribonuclease P activity"/>
    <property type="evidence" value="ECO:0007669"/>
    <property type="project" value="UniProtKB-UniRule"/>
</dbReference>
<keyword evidence="5 7" id="KW-0378">Hydrolase</keyword>
<dbReference type="GO" id="GO:0000049">
    <property type="term" value="F:tRNA binding"/>
    <property type="evidence" value="ECO:0007669"/>
    <property type="project" value="UniProtKB-UniRule"/>
</dbReference>
<sequence>MDSLKTKQEFDFVYKRGFSRYAKGFTLYVCKISSPLGSHTNTHLYRDHDSPKQPSRLGLSISRKVGNAVVRNRLKRRVRAICSANEQIAYGLCLVFVAKPGVADLSFAELQDSLHKTLAFILQHLHKAKAKPSQAPRTQAMHSPANKAMSHSISNHSKDSLCVAQCSRETAHKPTNAYAKIHNQSNLARFCDVV</sequence>
<comment type="catalytic activity">
    <reaction evidence="7">
        <text>Endonucleolytic cleavage of RNA, removing 5'-extranucleotides from tRNA precursor.</text>
        <dbReference type="EC" id="3.1.26.5"/>
    </reaction>
</comment>
<evidence type="ECO:0000256" key="4">
    <source>
        <dbReference type="ARBA" id="ARBA00022759"/>
    </source>
</evidence>
<evidence type="ECO:0000256" key="2">
    <source>
        <dbReference type="ARBA" id="ARBA00022694"/>
    </source>
</evidence>
<dbReference type="SUPFAM" id="SSF54211">
    <property type="entry name" value="Ribosomal protein S5 domain 2-like"/>
    <property type="match status" value="1"/>
</dbReference>
<dbReference type="GO" id="GO:0001682">
    <property type="term" value="P:tRNA 5'-leader removal"/>
    <property type="evidence" value="ECO:0007669"/>
    <property type="project" value="UniProtKB-UniRule"/>
</dbReference>
<evidence type="ECO:0000256" key="8">
    <source>
        <dbReference type="NCBIfam" id="TIGR00188"/>
    </source>
</evidence>
<dbReference type="OrthoDB" id="9810867at2"/>
<comment type="function">
    <text evidence="1 7">RNaseP catalyzes the removal of the 5'-leader sequence from pre-tRNA to produce the mature 5'-terminus. It can also cleave other RNA substrates such as 4.5S RNA. The protein component plays an auxiliary but essential role in vivo by binding to the 5'-leader sequence and broadening the substrate specificity of the ribozyme.</text>
</comment>
<reference evidence="9 10" key="1">
    <citation type="submission" date="2018-06" db="EMBL/GenBank/DDBJ databases">
        <authorList>
            <consortium name="Pathogen Informatics"/>
            <person name="Doyle S."/>
        </authorList>
    </citation>
    <scope>NUCLEOTIDE SEQUENCE [LARGE SCALE GENOMIC DNA]</scope>
    <source>
        <strain evidence="9 10">NCTC12410</strain>
    </source>
</reference>
<dbReference type="Pfam" id="PF00825">
    <property type="entry name" value="Ribonuclease_P"/>
    <property type="match status" value="1"/>
</dbReference>
<evidence type="ECO:0000256" key="3">
    <source>
        <dbReference type="ARBA" id="ARBA00022722"/>
    </source>
</evidence>
<accession>A0A377J717</accession>
<evidence type="ECO:0000256" key="7">
    <source>
        <dbReference type="HAMAP-Rule" id="MF_00227"/>
    </source>
</evidence>
<dbReference type="InterPro" id="IPR020539">
    <property type="entry name" value="RNase_P_CS"/>
</dbReference>
<evidence type="ECO:0000313" key="9">
    <source>
        <dbReference type="EMBL" id="STO97593.1"/>
    </source>
</evidence>
<name>A0A377J717_9HELI</name>
<dbReference type="PANTHER" id="PTHR33992">
    <property type="entry name" value="RIBONUCLEASE P PROTEIN COMPONENT"/>
    <property type="match status" value="1"/>
</dbReference>
<protein>
    <recommendedName>
        <fullName evidence="7 8">Ribonuclease P protein component</fullName>
        <shortName evidence="7">RNase P protein</shortName>
        <shortName evidence="7">RNaseP protein</shortName>
        <ecNumber evidence="7 8">3.1.26.5</ecNumber>
    </recommendedName>
    <alternativeName>
        <fullName evidence="7">Protein C5</fullName>
    </alternativeName>
</protein>
<dbReference type="PANTHER" id="PTHR33992:SF1">
    <property type="entry name" value="RIBONUCLEASE P PROTEIN COMPONENT"/>
    <property type="match status" value="1"/>
</dbReference>
<keyword evidence="6 7" id="KW-0694">RNA-binding</keyword>
<organism evidence="9 10">
    <name type="scientific">Helicobacter canis</name>
    <dbReference type="NCBI Taxonomy" id="29419"/>
    <lineage>
        <taxon>Bacteria</taxon>
        <taxon>Pseudomonadati</taxon>
        <taxon>Campylobacterota</taxon>
        <taxon>Epsilonproteobacteria</taxon>
        <taxon>Campylobacterales</taxon>
        <taxon>Helicobacteraceae</taxon>
        <taxon>Helicobacter</taxon>
    </lineage>
</organism>